<keyword evidence="8" id="KW-0732">Signal</keyword>
<feature type="signal peptide" evidence="8">
    <location>
        <begin position="1"/>
        <end position="30"/>
    </location>
</feature>
<dbReference type="GO" id="GO:0005886">
    <property type="term" value="C:plasma membrane"/>
    <property type="evidence" value="ECO:0007669"/>
    <property type="project" value="TreeGrafter"/>
</dbReference>
<dbReference type="Proteomes" id="UP001154329">
    <property type="component" value="Chromosome 2"/>
</dbReference>
<feature type="chain" id="PRO_5040493388" evidence="8">
    <location>
        <begin position="31"/>
        <end position="455"/>
    </location>
</feature>
<keyword evidence="4" id="KW-0472">Membrane</keyword>
<comment type="similarity">
    <text evidence="6">Belongs to the NALF family.</text>
</comment>
<evidence type="ECO:0000256" key="1">
    <source>
        <dbReference type="ARBA" id="ARBA00004141"/>
    </source>
</evidence>
<accession>A0A9P0IZ95</accession>
<keyword evidence="3" id="KW-1133">Transmembrane helix</keyword>
<keyword evidence="2" id="KW-0812">Transmembrane</keyword>
<dbReference type="PANTHER" id="PTHR15819">
    <property type="entry name" value="TRANSMEMBRANE PROTEIN FAM155"/>
    <property type="match status" value="1"/>
</dbReference>
<reference evidence="9" key="1">
    <citation type="submission" date="2022-02" db="EMBL/GenBank/DDBJ databases">
        <authorList>
            <person name="King R."/>
        </authorList>
    </citation>
    <scope>NUCLEOTIDE SEQUENCE</scope>
</reference>
<organism evidence="9 10">
    <name type="scientific">Aphis gossypii</name>
    <name type="common">Cotton aphid</name>
    <dbReference type="NCBI Taxonomy" id="80765"/>
    <lineage>
        <taxon>Eukaryota</taxon>
        <taxon>Metazoa</taxon>
        <taxon>Ecdysozoa</taxon>
        <taxon>Arthropoda</taxon>
        <taxon>Hexapoda</taxon>
        <taxon>Insecta</taxon>
        <taxon>Pterygota</taxon>
        <taxon>Neoptera</taxon>
        <taxon>Paraneoptera</taxon>
        <taxon>Hemiptera</taxon>
        <taxon>Sternorrhyncha</taxon>
        <taxon>Aphidomorpha</taxon>
        <taxon>Aphidoidea</taxon>
        <taxon>Aphididae</taxon>
        <taxon>Aphidini</taxon>
        <taxon>Aphis</taxon>
        <taxon>Aphis</taxon>
    </lineage>
</organism>
<evidence type="ECO:0000256" key="7">
    <source>
        <dbReference type="SAM" id="MobiDB-lite"/>
    </source>
</evidence>
<keyword evidence="5" id="KW-0325">Glycoprotein</keyword>
<evidence type="ECO:0000256" key="5">
    <source>
        <dbReference type="ARBA" id="ARBA00023180"/>
    </source>
</evidence>
<feature type="region of interest" description="Disordered" evidence="7">
    <location>
        <begin position="153"/>
        <end position="188"/>
    </location>
</feature>
<sequence length="455" mass="48985">MRAASTGGGPIRLVVIWPMVLAALVMTATGASPTSAAVYAATATFTAATATATAVAATRRTGPPSPSPSPSSSNLSKSSPPPPLSAAVNATVGTAACEKVRVSLREPACTGQISEGPGPPRCPAAFPCAGRADNDNNNYKNINNNNNNNINVNYDYNNNNDNDSVNNYNNDNDNDNNNNNNNSYNNSSNHQCLEYAHRQLIPAMCPDDPGAYRRPGRLSRYRLRHCCHHTVESVVQQPYADKESCVDQVNKALDMDDIAAAMSCQFNEVLARYDCKQKYSAKSCDSCKDAYALWACAAVLPHWTRTTAKQGRRGRYRVNACRSVCLEAEQKCPWLLPVADDANPYAGEASFTCIDPDIWFQTSATDVTEQCCYEHCADGLCVRNETMCNDDTGGGALDLHRPVCVESVPQADEESQCTDYSLTDKSSSRGRPDLPLQLLLWVSSGLALAAAAAVT</sequence>
<evidence type="ECO:0000256" key="2">
    <source>
        <dbReference type="ARBA" id="ARBA00022692"/>
    </source>
</evidence>
<keyword evidence="10" id="KW-1185">Reference proteome</keyword>
<evidence type="ECO:0000313" key="10">
    <source>
        <dbReference type="Proteomes" id="UP001154329"/>
    </source>
</evidence>
<protein>
    <submittedName>
        <fullName evidence="9">Uncharacterized protein</fullName>
    </submittedName>
</protein>
<evidence type="ECO:0000256" key="6">
    <source>
        <dbReference type="ARBA" id="ARBA00029445"/>
    </source>
</evidence>
<name>A0A9P0IZ95_APHGO</name>
<proteinExistence type="inferred from homology"/>
<dbReference type="AlphaFoldDB" id="A0A9P0IZ95"/>
<dbReference type="PANTHER" id="PTHR15819:SF11">
    <property type="entry name" value="MID1, ISOFORM A"/>
    <property type="match status" value="1"/>
</dbReference>
<evidence type="ECO:0000256" key="3">
    <source>
        <dbReference type="ARBA" id="ARBA00022989"/>
    </source>
</evidence>
<dbReference type="EMBL" id="OU899035">
    <property type="protein sequence ID" value="CAH1723247.1"/>
    <property type="molecule type" value="Genomic_DNA"/>
</dbReference>
<dbReference type="GO" id="GO:0015275">
    <property type="term" value="F:stretch-activated, monoatomic cation-selective, calcium channel activity"/>
    <property type="evidence" value="ECO:0007669"/>
    <property type="project" value="TreeGrafter"/>
</dbReference>
<dbReference type="GO" id="GO:0098703">
    <property type="term" value="P:calcium ion import across plasma membrane"/>
    <property type="evidence" value="ECO:0007669"/>
    <property type="project" value="TreeGrafter"/>
</dbReference>
<reference evidence="9" key="2">
    <citation type="submission" date="2022-10" db="EMBL/GenBank/DDBJ databases">
        <authorList>
            <consortium name="ENA_rothamsted_submissions"/>
            <consortium name="culmorum"/>
            <person name="King R."/>
        </authorList>
    </citation>
    <scope>NUCLEOTIDE SEQUENCE</scope>
</reference>
<evidence type="ECO:0000313" key="9">
    <source>
        <dbReference type="EMBL" id="CAH1723247.1"/>
    </source>
</evidence>
<gene>
    <name evidence="9" type="ORF">APHIGO_LOCUS5090</name>
</gene>
<dbReference type="InterPro" id="IPR055288">
    <property type="entry name" value="NALCN_aux_factor_1/2"/>
</dbReference>
<comment type="subcellular location">
    <subcellularLocation>
        <location evidence="1">Membrane</location>
        <topology evidence="1">Multi-pass membrane protein</topology>
    </subcellularLocation>
</comment>
<evidence type="ECO:0000256" key="4">
    <source>
        <dbReference type="ARBA" id="ARBA00023136"/>
    </source>
</evidence>
<feature type="region of interest" description="Disordered" evidence="7">
    <location>
        <begin position="56"/>
        <end position="87"/>
    </location>
</feature>
<evidence type="ECO:0000256" key="8">
    <source>
        <dbReference type="SAM" id="SignalP"/>
    </source>
</evidence>